<keyword evidence="7" id="KW-0653">Protein transport</keyword>
<dbReference type="EMBL" id="RAQM01000010">
    <property type="protein sequence ID" value="RKF03170.1"/>
    <property type="molecule type" value="Genomic_DNA"/>
</dbReference>
<evidence type="ECO:0000256" key="8">
    <source>
        <dbReference type="ARBA" id="ARBA00022989"/>
    </source>
</evidence>
<dbReference type="NCBIfam" id="TIGR01352">
    <property type="entry name" value="tonB_Cterm"/>
    <property type="match status" value="1"/>
</dbReference>
<evidence type="ECO:0000256" key="4">
    <source>
        <dbReference type="ARBA" id="ARBA00022475"/>
    </source>
</evidence>
<dbReference type="PANTHER" id="PTHR33446:SF2">
    <property type="entry name" value="PROTEIN TONB"/>
    <property type="match status" value="1"/>
</dbReference>
<reference evidence="11 12" key="1">
    <citation type="submission" date="2018-09" db="EMBL/GenBank/DDBJ databases">
        <title>Genomic Encyclopedia of Archaeal and Bacterial Type Strains, Phase II (KMG-II): from individual species to whole genera.</title>
        <authorList>
            <person name="Goeker M."/>
        </authorList>
    </citation>
    <scope>NUCLEOTIDE SEQUENCE [LARGE SCALE GENOMIC DNA]</scope>
    <source>
        <strain evidence="11 12">DSM 16505</strain>
    </source>
</reference>
<keyword evidence="4" id="KW-1003">Cell membrane</keyword>
<dbReference type="InterPro" id="IPR037682">
    <property type="entry name" value="TonB_C"/>
</dbReference>
<evidence type="ECO:0000256" key="9">
    <source>
        <dbReference type="ARBA" id="ARBA00023136"/>
    </source>
</evidence>
<dbReference type="Proteomes" id="UP000285780">
    <property type="component" value="Unassembled WGS sequence"/>
</dbReference>
<evidence type="ECO:0000256" key="1">
    <source>
        <dbReference type="ARBA" id="ARBA00004383"/>
    </source>
</evidence>
<dbReference type="SUPFAM" id="SSF74653">
    <property type="entry name" value="TolA/TonB C-terminal domain"/>
    <property type="match status" value="1"/>
</dbReference>
<dbReference type="PROSITE" id="PS52015">
    <property type="entry name" value="TONB_CTD"/>
    <property type="match status" value="1"/>
</dbReference>
<sequence>MKLILKVCLFLYISLSYSQEKCETPKDQVQDLNTISITKCSINDVKEALESEEIKEISTRRRHRKLRKVNTISTAPPNEVKKLKNKELLVEKLNIEEDILTSIEKVPFHLVEQIPLFKDCRKKPILQQSKCFEKEMIEHIVRNFDYPKEAISKGIEGKVLVQFTIDKEGNVFDIKEKGPENSEILEEEANRLISSLPKFIPGTHKGKVVNVKYALPIIFKVPKR</sequence>
<comment type="subcellular location">
    <subcellularLocation>
        <location evidence="1">Cell inner membrane</location>
        <topology evidence="1">Single-pass membrane protein</topology>
        <orientation evidence="1">Periplasmic side</orientation>
    </subcellularLocation>
</comment>
<dbReference type="GO" id="GO:0031992">
    <property type="term" value="F:energy transducer activity"/>
    <property type="evidence" value="ECO:0007669"/>
    <property type="project" value="TreeGrafter"/>
</dbReference>
<dbReference type="Pfam" id="PF03544">
    <property type="entry name" value="TonB_C"/>
    <property type="match status" value="1"/>
</dbReference>
<dbReference type="InterPro" id="IPR051045">
    <property type="entry name" value="TonB-dependent_transducer"/>
</dbReference>
<evidence type="ECO:0000256" key="7">
    <source>
        <dbReference type="ARBA" id="ARBA00022927"/>
    </source>
</evidence>
<dbReference type="GO" id="GO:0055085">
    <property type="term" value="P:transmembrane transport"/>
    <property type="evidence" value="ECO:0007669"/>
    <property type="project" value="InterPro"/>
</dbReference>
<dbReference type="GO" id="GO:0015031">
    <property type="term" value="P:protein transport"/>
    <property type="evidence" value="ECO:0007669"/>
    <property type="project" value="UniProtKB-KW"/>
</dbReference>
<proteinExistence type="inferred from homology"/>
<evidence type="ECO:0000256" key="5">
    <source>
        <dbReference type="ARBA" id="ARBA00022519"/>
    </source>
</evidence>
<evidence type="ECO:0000259" key="10">
    <source>
        <dbReference type="PROSITE" id="PS52015"/>
    </source>
</evidence>
<keyword evidence="9" id="KW-0472">Membrane</keyword>
<name>A0A420DZB4_9FLAO</name>
<evidence type="ECO:0000256" key="6">
    <source>
        <dbReference type="ARBA" id="ARBA00022692"/>
    </source>
</evidence>
<keyword evidence="6" id="KW-0812">Transmembrane</keyword>
<evidence type="ECO:0000313" key="11">
    <source>
        <dbReference type="EMBL" id="RKF03170.1"/>
    </source>
</evidence>
<keyword evidence="3" id="KW-0813">Transport</keyword>
<dbReference type="Gene3D" id="3.30.1150.10">
    <property type="match status" value="1"/>
</dbReference>
<feature type="domain" description="TonB C-terminal" evidence="10">
    <location>
        <begin position="131"/>
        <end position="224"/>
    </location>
</feature>
<keyword evidence="12" id="KW-1185">Reference proteome</keyword>
<dbReference type="AlphaFoldDB" id="A0A420DZB4"/>
<keyword evidence="8" id="KW-1133">Transmembrane helix</keyword>
<evidence type="ECO:0000256" key="3">
    <source>
        <dbReference type="ARBA" id="ARBA00022448"/>
    </source>
</evidence>
<protein>
    <submittedName>
        <fullName evidence="11">TonB family protein</fullName>
    </submittedName>
</protein>
<evidence type="ECO:0000313" key="12">
    <source>
        <dbReference type="Proteomes" id="UP000285780"/>
    </source>
</evidence>
<dbReference type="PANTHER" id="PTHR33446">
    <property type="entry name" value="PROTEIN TONB-RELATED"/>
    <property type="match status" value="1"/>
</dbReference>
<dbReference type="GO" id="GO:0098797">
    <property type="term" value="C:plasma membrane protein complex"/>
    <property type="evidence" value="ECO:0007669"/>
    <property type="project" value="TreeGrafter"/>
</dbReference>
<comment type="similarity">
    <text evidence="2">Belongs to the TonB family.</text>
</comment>
<dbReference type="RefSeq" id="WP_120187275.1">
    <property type="nucleotide sequence ID" value="NZ_RAQM01000010.1"/>
</dbReference>
<keyword evidence="5" id="KW-0997">Cell inner membrane</keyword>
<dbReference type="InterPro" id="IPR006260">
    <property type="entry name" value="TonB/TolA_C"/>
</dbReference>
<organism evidence="11 12">
    <name type="scientific">Tenacibaculum lutimaris</name>
    <dbReference type="NCBI Taxonomy" id="285258"/>
    <lineage>
        <taxon>Bacteria</taxon>
        <taxon>Pseudomonadati</taxon>
        <taxon>Bacteroidota</taxon>
        <taxon>Flavobacteriia</taxon>
        <taxon>Flavobacteriales</taxon>
        <taxon>Flavobacteriaceae</taxon>
        <taxon>Tenacibaculum</taxon>
    </lineage>
</organism>
<accession>A0A420DZB4</accession>
<evidence type="ECO:0000256" key="2">
    <source>
        <dbReference type="ARBA" id="ARBA00006555"/>
    </source>
</evidence>
<comment type="caution">
    <text evidence="11">The sequence shown here is derived from an EMBL/GenBank/DDBJ whole genome shotgun (WGS) entry which is preliminary data.</text>
</comment>
<gene>
    <name evidence="11" type="ORF">C8N26_2160</name>
</gene>